<evidence type="ECO:0000256" key="2">
    <source>
        <dbReference type="ARBA" id="ARBA00006843"/>
    </source>
</evidence>
<comment type="subcellular location">
    <subcellularLocation>
        <location evidence="1">Membrane</location>
    </subcellularLocation>
</comment>
<dbReference type="InterPro" id="IPR007593">
    <property type="entry name" value="CD225/Dispanin_fam"/>
</dbReference>
<feature type="transmembrane region" description="Helical" evidence="7">
    <location>
        <begin position="258"/>
        <end position="282"/>
    </location>
</feature>
<name>A0A504YUG0_FASGI</name>
<sequence length="348" mass="39217">MQPECNSQRTQASSPLHSTTTTTTTTTTARDSTLDRNMHSPVSIDQQQQQQQQQMNKQQQQHQRRMGVDARSSLSHSDTMSAAGVGTVNTGIPGAAFNTTPIYDAQGSLVGLQAPVESGHPLDEYNAERTDQMNYMGMSPLYPYNMSPQPGGQMLPVEYYPYTNYSMNQPHGAYSPSFAPAHHHSQEQHYHHLLQHQQQQQQQQQHQQQQQQQQHAHHHEQQQKLLLADTTGNGTATIIRGLPKQRLSFDKCPTVCSLFAVLCCPITVWCSLPALIYSLCAYTDYRARDLERYQRKSDIARHLVITACVIGLLLCVTWAVLAFFYYAVIIATIHDVMRVINHRLGMGT</sequence>
<dbReference type="OrthoDB" id="6239002at2759"/>
<evidence type="ECO:0000313" key="8">
    <source>
        <dbReference type="EMBL" id="TPP63721.1"/>
    </source>
</evidence>
<evidence type="ECO:0000256" key="6">
    <source>
        <dbReference type="SAM" id="MobiDB-lite"/>
    </source>
</evidence>
<evidence type="ECO:0000256" key="4">
    <source>
        <dbReference type="ARBA" id="ARBA00022989"/>
    </source>
</evidence>
<feature type="region of interest" description="Disordered" evidence="6">
    <location>
        <begin position="1"/>
        <end position="82"/>
    </location>
</feature>
<dbReference type="EMBL" id="SUNJ01005319">
    <property type="protein sequence ID" value="TPP63721.1"/>
    <property type="molecule type" value="Genomic_DNA"/>
</dbReference>
<keyword evidence="5 7" id="KW-0472">Membrane</keyword>
<evidence type="ECO:0000256" key="1">
    <source>
        <dbReference type="ARBA" id="ARBA00004370"/>
    </source>
</evidence>
<feature type="compositionally biased region" description="Low complexity" evidence="6">
    <location>
        <begin position="195"/>
        <end position="214"/>
    </location>
</feature>
<feature type="region of interest" description="Disordered" evidence="6">
    <location>
        <begin position="173"/>
        <end position="224"/>
    </location>
</feature>
<feature type="transmembrane region" description="Helical" evidence="7">
    <location>
        <begin position="303"/>
        <end position="328"/>
    </location>
</feature>
<comment type="caution">
    <text evidence="8">The sequence shown here is derived from an EMBL/GenBank/DDBJ whole genome shotgun (WGS) entry which is preliminary data.</text>
</comment>
<feature type="compositionally biased region" description="Low complexity" evidence="6">
    <location>
        <begin position="46"/>
        <end position="61"/>
    </location>
</feature>
<keyword evidence="4 7" id="KW-1133">Transmembrane helix</keyword>
<evidence type="ECO:0000256" key="3">
    <source>
        <dbReference type="ARBA" id="ARBA00022692"/>
    </source>
</evidence>
<keyword evidence="9" id="KW-1185">Reference proteome</keyword>
<organism evidence="8 9">
    <name type="scientific">Fasciola gigantica</name>
    <name type="common">Giant liver fluke</name>
    <dbReference type="NCBI Taxonomy" id="46835"/>
    <lineage>
        <taxon>Eukaryota</taxon>
        <taxon>Metazoa</taxon>
        <taxon>Spiralia</taxon>
        <taxon>Lophotrochozoa</taxon>
        <taxon>Platyhelminthes</taxon>
        <taxon>Trematoda</taxon>
        <taxon>Digenea</taxon>
        <taxon>Plagiorchiida</taxon>
        <taxon>Echinostomata</taxon>
        <taxon>Echinostomatoidea</taxon>
        <taxon>Fasciolidae</taxon>
        <taxon>Fasciola</taxon>
    </lineage>
</organism>
<gene>
    <name evidence="8" type="ORF">FGIG_04699</name>
</gene>
<dbReference type="AlphaFoldDB" id="A0A504YUG0"/>
<accession>A0A504YUG0</accession>
<evidence type="ECO:0000313" key="9">
    <source>
        <dbReference type="Proteomes" id="UP000316759"/>
    </source>
</evidence>
<feature type="compositionally biased region" description="Low complexity" evidence="6">
    <location>
        <begin position="19"/>
        <end position="28"/>
    </location>
</feature>
<dbReference type="Proteomes" id="UP000316759">
    <property type="component" value="Unassembled WGS sequence"/>
</dbReference>
<evidence type="ECO:0000256" key="5">
    <source>
        <dbReference type="ARBA" id="ARBA00023136"/>
    </source>
</evidence>
<comment type="similarity">
    <text evidence="2">Belongs to the CD225/Dispanin family.</text>
</comment>
<keyword evidence="3 7" id="KW-0812">Transmembrane</keyword>
<feature type="compositionally biased region" description="Polar residues" evidence="6">
    <location>
        <begin position="1"/>
        <end position="18"/>
    </location>
</feature>
<reference evidence="8 9" key="1">
    <citation type="submission" date="2019-04" db="EMBL/GenBank/DDBJ databases">
        <title>Annotation for the trematode Fasciola gigantica.</title>
        <authorList>
            <person name="Choi Y.-J."/>
        </authorList>
    </citation>
    <scope>NUCLEOTIDE SEQUENCE [LARGE SCALE GENOMIC DNA]</scope>
    <source>
        <strain evidence="8">Uganda_cow_1</strain>
    </source>
</reference>
<protein>
    <submittedName>
        <fullName evidence="8">Putative transcript</fullName>
    </submittedName>
</protein>
<proteinExistence type="inferred from homology"/>
<dbReference type="Pfam" id="PF04505">
    <property type="entry name" value="CD225"/>
    <property type="match status" value="1"/>
</dbReference>
<evidence type="ECO:0000256" key="7">
    <source>
        <dbReference type="SAM" id="Phobius"/>
    </source>
</evidence>